<keyword evidence="2" id="KW-1185">Reference proteome</keyword>
<dbReference type="AlphaFoldDB" id="A0A4V1Z2U5"/>
<dbReference type="EMBL" id="SDPU01000001">
    <property type="protein sequence ID" value="RYU15626.1"/>
    <property type="molecule type" value="Genomic_DNA"/>
</dbReference>
<organism evidence="1 2">
    <name type="scientific">Nocardioides iriomotensis</name>
    <dbReference type="NCBI Taxonomy" id="715784"/>
    <lineage>
        <taxon>Bacteria</taxon>
        <taxon>Bacillati</taxon>
        <taxon>Actinomycetota</taxon>
        <taxon>Actinomycetes</taxon>
        <taxon>Propionibacteriales</taxon>
        <taxon>Nocardioidaceae</taxon>
        <taxon>Nocardioides</taxon>
    </lineage>
</organism>
<evidence type="ECO:0000313" key="1">
    <source>
        <dbReference type="EMBL" id="RYU15626.1"/>
    </source>
</evidence>
<reference evidence="1 2" key="1">
    <citation type="submission" date="2019-01" db="EMBL/GenBank/DDBJ databases">
        <title>Nocardioides guangzhouensis sp. nov., an actinobacterium isolated from soil.</title>
        <authorList>
            <person name="Fu Y."/>
            <person name="Cai Y."/>
            <person name="Lin Z."/>
            <person name="Chen P."/>
        </authorList>
    </citation>
    <scope>NUCLEOTIDE SEQUENCE [LARGE SCALE GENOMIC DNA]</scope>
    <source>
        <strain evidence="1 2">NBRC 105384</strain>
    </source>
</reference>
<sequence>MRALRPLDLVVAWGVRSQDGSRRNAQRAAIANAKARRERETVDSFLATLERPRIPTQRHHPARP</sequence>
<comment type="caution">
    <text evidence="1">The sequence shown here is derived from an EMBL/GenBank/DDBJ whole genome shotgun (WGS) entry which is preliminary data.</text>
</comment>
<name>A0A4V1Z2U5_9ACTN</name>
<accession>A0A4V1Z2U5</accession>
<evidence type="ECO:0000313" key="2">
    <source>
        <dbReference type="Proteomes" id="UP000291189"/>
    </source>
</evidence>
<proteinExistence type="predicted"/>
<gene>
    <name evidence="1" type="ORF">ETU37_00460</name>
</gene>
<protein>
    <submittedName>
        <fullName evidence="1">Uncharacterized protein</fullName>
    </submittedName>
</protein>
<dbReference type="Proteomes" id="UP000291189">
    <property type="component" value="Unassembled WGS sequence"/>
</dbReference>
<dbReference type="RefSeq" id="WP_129984909.1">
    <property type="nucleotide sequence ID" value="NZ_SDPU01000001.1"/>
</dbReference>